<dbReference type="PANTHER" id="PTHR10132">
    <property type="entry name" value="ALPHA-/EPSILON-SARCOGLYCAN FAMILY MEMBER"/>
    <property type="match status" value="1"/>
</dbReference>
<dbReference type="PANTHER" id="PTHR10132:SF16">
    <property type="entry name" value="ALPHA-SARCOGLYCAN"/>
    <property type="match status" value="1"/>
</dbReference>
<evidence type="ECO:0000259" key="2">
    <source>
        <dbReference type="Pfam" id="PF05510"/>
    </source>
</evidence>
<organism evidence="3 4">
    <name type="scientific">Characodon lateralis</name>
    <dbReference type="NCBI Taxonomy" id="208331"/>
    <lineage>
        <taxon>Eukaryota</taxon>
        <taxon>Metazoa</taxon>
        <taxon>Chordata</taxon>
        <taxon>Craniata</taxon>
        <taxon>Vertebrata</taxon>
        <taxon>Euteleostomi</taxon>
        <taxon>Actinopterygii</taxon>
        <taxon>Neopterygii</taxon>
        <taxon>Teleostei</taxon>
        <taxon>Neoteleostei</taxon>
        <taxon>Acanthomorphata</taxon>
        <taxon>Ovalentaria</taxon>
        <taxon>Atherinomorphae</taxon>
        <taxon>Cyprinodontiformes</taxon>
        <taxon>Goodeidae</taxon>
        <taxon>Characodon</taxon>
    </lineage>
</organism>
<gene>
    <name evidence="3" type="ORF">CHARACLAT_014682</name>
</gene>
<protein>
    <recommendedName>
        <fullName evidence="2">Sarcoglycan alpha/epsilon N-terminal domain-containing protein</fullName>
    </recommendedName>
</protein>
<reference evidence="3 4" key="1">
    <citation type="submission" date="2021-06" db="EMBL/GenBank/DDBJ databases">
        <authorList>
            <person name="Palmer J.M."/>
        </authorList>
    </citation>
    <scope>NUCLEOTIDE SEQUENCE [LARGE SCALE GENOMIC DNA]</scope>
    <source>
        <strain evidence="3 4">CL_MEX2019</strain>
        <tissue evidence="3">Muscle</tissue>
    </source>
</reference>
<feature type="chain" id="PRO_5045451966" description="Sarcoglycan alpha/epsilon N-terminal domain-containing protein" evidence="1">
    <location>
        <begin position="24"/>
        <end position="107"/>
    </location>
</feature>
<dbReference type="EMBL" id="JAHUTJ010042096">
    <property type="protein sequence ID" value="MED6280809.1"/>
    <property type="molecule type" value="Genomic_DNA"/>
</dbReference>
<evidence type="ECO:0000313" key="4">
    <source>
        <dbReference type="Proteomes" id="UP001352852"/>
    </source>
</evidence>
<name>A0ABU7E4M8_9TELE</name>
<proteinExistence type="predicted"/>
<sequence>MAGFRSWLFLSAVIAASLCGISAEIKVTIPVGRLFTYEVMREKFQNDFEPLSKLYTGLLHNVPMIFKCNKQGFPDLPEWLRFIQRHPFDNGFLYGTPTSPGKTFIEV</sequence>
<keyword evidence="4" id="KW-1185">Reference proteome</keyword>
<comment type="caution">
    <text evidence="3">The sequence shown here is derived from an EMBL/GenBank/DDBJ whole genome shotgun (WGS) entry which is preliminary data.</text>
</comment>
<feature type="signal peptide" evidence="1">
    <location>
        <begin position="1"/>
        <end position="23"/>
    </location>
</feature>
<dbReference type="InterPro" id="IPR008908">
    <property type="entry name" value="Sarcoglycan_alpha/epsilon"/>
</dbReference>
<evidence type="ECO:0000256" key="1">
    <source>
        <dbReference type="SAM" id="SignalP"/>
    </source>
</evidence>
<keyword evidence="1" id="KW-0732">Signal</keyword>
<evidence type="ECO:0000313" key="3">
    <source>
        <dbReference type="EMBL" id="MED6280809.1"/>
    </source>
</evidence>
<feature type="domain" description="Sarcoglycan alpha/epsilon N-terminal" evidence="2">
    <location>
        <begin position="28"/>
        <end position="99"/>
    </location>
</feature>
<dbReference type="InterPro" id="IPR048346">
    <property type="entry name" value="Sarcoglycan_N"/>
</dbReference>
<dbReference type="Pfam" id="PF05510">
    <property type="entry name" value="Sarcoglycan_2"/>
    <property type="match status" value="1"/>
</dbReference>
<dbReference type="Proteomes" id="UP001352852">
    <property type="component" value="Unassembled WGS sequence"/>
</dbReference>
<accession>A0ABU7E4M8</accession>